<comment type="caution">
    <text evidence="1">The sequence shown here is derived from an EMBL/GenBank/DDBJ whole genome shotgun (WGS) entry which is preliminary data.</text>
</comment>
<protein>
    <submittedName>
        <fullName evidence="1">Uncharacterized protein</fullName>
    </submittedName>
</protein>
<dbReference type="Proteomes" id="UP000018850">
    <property type="component" value="Unassembled WGS sequence"/>
</dbReference>
<name>W2ULW1_9FLAO</name>
<keyword evidence="2" id="KW-1185">Reference proteome</keyword>
<reference evidence="2" key="1">
    <citation type="submission" date="2013-11" db="EMBL/GenBank/DDBJ databases">
        <title>Draft genome sequence from a member of Zhouia, isolated tidal flat.</title>
        <authorList>
            <person name="Jin H."/>
            <person name="Jeon C.O."/>
        </authorList>
    </citation>
    <scope>NUCLEOTIDE SEQUENCE [LARGE SCALE GENOMIC DNA]</scope>
    <source>
        <strain evidence="2">AD3</strain>
    </source>
</reference>
<organism evidence="1 2">
    <name type="scientific">Zhouia amylolytica AD3</name>
    <dbReference type="NCBI Taxonomy" id="1286632"/>
    <lineage>
        <taxon>Bacteria</taxon>
        <taxon>Pseudomonadati</taxon>
        <taxon>Bacteroidota</taxon>
        <taxon>Flavobacteriia</taxon>
        <taxon>Flavobacteriales</taxon>
        <taxon>Flavobacteriaceae</taxon>
        <taxon>Zhouia</taxon>
    </lineage>
</organism>
<gene>
    <name evidence="1" type="ORF">P278_19150</name>
</gene>
<sequence length="53" mass="6101">MLHGSWCEFNVISLIRTTYFKKIAKDEIRRNTVQGNSLAQVHIFFNSGESTDP</sequence>
<proteinExistence type="predicted"/>
<reference evidence="1 2" key="2">
    <citation type="journal article" date="2016" name="Genome Announc.">
        <title>Draft Genome Sequence of Zhouia amylolytica AD3, Isolated from Tidal Flat Sediment.</title>
        <authorList>
            <person name="Jia B."/>
            <person name="Jin H.M."/>
            <person name="Lee H.J."/>
            <person name="Jeon C.O."/>
        </authorList>
    </citation>
    <scope>NUCLEOTIDE SEQUENCE [LARGE SCALE GENOMIC DNA]</scope>
    <source>
        <strain evidence="1 2">AD3</strain>
    </source>
</reference>
<evidence type="ECO:0000313" key="1">
    <source>
        <dbReference type="EMBL" id="ETN95160.1"/>
    </source>
</evidence>
<accession>W2ULW1</accession>
<dbReference type="EMBL" id="AYXY01000020">
    <property type="protein sequence ID" value="ETN95160.1"/>
    <property type="molecule type" value="Genomic_DNA"/>
</dbReference>
<dbReference type="AlphaFoldDB" id="W2ULW1"/>
<evidence type="ECO:0000313" key="2">
    <source>
        <dbReference type="Proteomes" id="UP000018850"/>
    </source>
</evidence>